<proteinExistence type="predicted"/>
<dbReference type="EMBL" id="JAVXUP010001459">
    <property type="protein sequence ID" value="KAK3011379.1"/>
    <property type="molecule type" value="Genomic_DNA"/>
</dbReference>
<dbReference type="Proteomes" id="UP001188597">
    <property type="component" value="Unassembled WGS sequence"/>
</dbReference>
<sequence>MASHGITSSLILPAKFSSKAPYNFGSKPNFSITSPLLGKSQNRVSSAASIRAMGSSASSQKPGSTQAPQQVFSRTHGYKHLVQLALETLPHGFLPGDAW</sequence>
<dbReference type="AlphaFoldDB" id="A0AA88VPB5"/>
<feature type="region of interest" description="Disordered" evidence="1">
    <location>
        <begin position="43"/>
        <end position="71"/>
    </location>
</feature>
<evidence type="ECO:0000256" key="1">
    <source>
        <dbReference type="SAM" id="MobiDB-lite"/>
    </source>
</evidence>
<gene>
    <name evidence="2" type="ORF">RJ639_012449</name>
</gene>
<reference evidence="2" key="1">
    <citation type="submission" date="2022-12" db="EMBL/GenBank/DDBJ databases">
        <title>Draft genome assemblies for two species of Escallonia (Escalloniales).</title>
        <authorList>
            <person name="Chanderbali A."/>
            <person name="Dervinis C."/>
            <person name="Anghel I."/>
            <person name="Soltis D."/>
            <person name="Soltis P."/>
            <person name="Zapata F."/>
        </authorList>
    </citation>
    <scope>NUCLEOTIDE SEQUENCE</scope>
    <source>
        <strain evidence="2">UCBG64.0493</strain>
        <tissue evidence="2">Leaf</tissue>
    </source>
</reference>
<evidence type="ECO:0000313" key="3">
    <source>
        <dbReference type="Proteomes" id="UP001188597"/>
    </source>
</evidence>
<feature type="compositionally biased region" description="Polar residues" evidence="1">
    <location>
        <begin position="55"/>
        <end position="71"/>
    </location>
</feature>
<protein>
    <submittedName>
        <fullName evidence="2">Uncharacterized protein</fullName>
    </submittedName>
</protein>
<evidence type="ECO:0000313" key="2">
    <source>
        <dbReference type="EMBL" id="KAK3011379.1"/>
    </source>
</evidence>
<keyword evidence="3" id="KW-1185">Reference proteome</keyword>
<comment type="caution">
    <text evidence="2">The sequence shown here is derived from an EMBL/GenBank/DDBJ whole genome shotgun (WGS) entry which is preliminary data.</text>
</comment>
<name>A0AA88VPB5_9ASTE</name>
<accession>A0AA88VPB5</accession>
<organism evidence="2 3">
    <name type="scientific">Escallonia herrerae</name>
    <dbReference type="NCBI Taxonomy" id="1293975"/>
    <lineage>
        <taxon>Eukaryota</taxon>
        <taxon>Viridiplantae</taxon>
        <taxon>Streptophyta</taxon>
        <taxon>Embryophyta</taxon>
        <taxon>Tracheophyta</taxon>
        <taxon>Spermatophyta</taxon>
        <taxon>Magnoliopsida</taxon>
        <taxon>eudicotyledons</taxon>
        <taxon>Gunneridae</taxon>
        <taxon>Pentapetalae</taxon>
        <taxon>asterids</taxon>
        <taxon>campanulids</taxon>
        <taxon>Escalloniales</taxon>
        <taxon>Escalloniaceae</taxon>
        <taxon>Escallonia</taxon>
    </lineage>
</organism>